<comment type="caution">
    <text evidence="2">The sequence shown here is derived from an EMBL/GenBank/DDBJ whole genome shotgun (WGS) entry which is preliminary data.</text>
</comment>
<name>A0ABQ0CWE6_9HYPO</name>
<gene>
    <name evidence="2" type="primary">g6040</name>
    <name evidence="2" type="ORF">EsDP_00006040</name>
</gene>
<keyword evidence="3" id="KW-1185">Reference proteome</keyword>
<feature type="signal peptide" evidence="1">
    <location>
        <begin position="1"/>
        <end position="25"/>
    </location>
</feature>
<organism evidence="2 3">
    <name type="scientific">Epichloe bromicola</name>
    <dbReference type="NCBI Taxonomy" id="79588"/>
    <lineage>
        <taxon>Eukaryota</taxon>
        <taxon>Fungi</taxon>
        <taxon>Dikarya</taxon>
        <taxon>Ascomycota</taxon>
        <taxon>Pezizomycotina</taxon>
        <taxon>Sordariomycetes</taxon>
        <taxon>Hypocreomycetidae</taxon>
        <taxon>Hypocreales</taxon>
        <taxon>Clavicipitaceae</taxon>
        <taxon>Epichloe</taxon>
    </lineage>
</organism>
<dbReference type="Proteomes" id="UP001562357">
    <property type="component" value="Unassembled WGS sequence"/>
</dbReference>
<evidence type="ECO:0000313" key="2">
    <source>
        <dbReference type="EMBL" id="GAB0137787.1"/>
    </source>
</evidence>
<accession>A0ABQ0CWE6</accession>
<proteinExistence type="predicted"/>
<feature type="chain" id="PRO_5045125183" description="Malate dehydrogenase" evidence="1">
    <location>
        <begin position="26"/>
        <end position="254"/>
    </location>
</feature>
<sequence>MFKSTCVLLLSAALVLVLGLPSASCAPKHKVPALPHIHGAANLPQPPAGSKLLHIALGFGIQNYSCASVGEPPAATGALAVLYDITSLYPGQTRESLSQSDWNDLPSHALWSHEVPLNLDHSAAGRVEPTSPGASPTRPFPAEAPLRLRGMRRPLPFLGHHLFTSAGVPNFVLDNGRVNVLCGKMAAVSAPSAADRGPQGTGAVPWLQLHAKDGSVGRVKYVYRVLTAGGNSHGCSEAAGQDSTCYTTMYWFFG</sequence>
<evidence type="ECO:0008006" key="4">
    <source>
        <dbReference type="Google" id="ProtNLM"/>
    </source>
</evidence>
<protein>
    <recommendedName>
        <fullName evidence="4">Malate dehydrogenase</fullName>
    </recommendedName>
</protein>
<reference evidence="3" key="1">
    <citation type="submission" date="2024-06" db="EMBL/GenBank/DDBJ databases">
        <title>Draft Genome Sequences of Epichloe bromicola Strains Isolated from Elymus ciliaris.</title>
        <authorList>
            <consortium name="Epichloe bromicola genome sequencing consortium"/>
            <person name="Miura A."/>
            <person name="Imano S."/>
            <person name="Ashida A."/>
            <person name="Sato I."/>
            <person name="Chiba S."/>
            <person name="Tanaka A."/>
            <person name="Camagna M."/>
            <person name="Takemoto D."/>
        </authorList>
    </citation>
    <scope>NUCLEOTIDE SEQUENCE [LARGE SCALE GENOMIC DNA]</scope>
    <source>
        <strain evidence="3">DP</strain>
    </source>
</reference>
<evidence type="ECO:0000256" key="1">
    <source>
        <dbReference type="SAM" id="SignalP"/>
    </source>
</evidence>
<dbReference type="PANTHER" id="PTHR35567:SF3">
    <property type="entry name" value="MALATE DEHYDROGENASE"/>
    <property type="match status" value="1"/>
</dbReference>
<keyword evidence="1" id="KW-0732">Signal</keyword>
<dbReference type="Pfam" id="PF11937">
    <property type="entry name" value="DUF3455"/>
    <property type="match status" value="1"/>
</dbReference>
<dbReference type="PANTHER" id="PTHR35567">
    <property type="entry name" value="MALATE DEHYDROGENASE (AFU_ORTHOLOGUE AFUA_2G13800)"/>
    <property type="match status" value="1"/>
</dbReference>
<dbReference type="EMBL" id="BAAFGZ010000318">
    <property type="protein sequence ID" value="GAB0137787.1"/>
    <property type="molecule type" value="Genomic_DNA"/>
</dbReference>
<dbReference type="InterPro" id="IPR021851">
    <property type="entry name" value="DUF3455"/>
</dbReference>
<evidence type="ECO:0000313" key="3">
    <source>
        <dbReference type="Proteomes" id="UP001562357"/>
    </source>
</evidence>